<comment type="similarity">
    <text evidence="17">Belongs to the complex I subunit 5 family.</text>
</comment>
<dbReference type="PRINTS" id="PR01434">
    <property type="entry name" value="NADHDHGNASE5"/>
</dbReference>
<comment type="subcellular location">
    <subcellularLocation>
        <location evidence="2">Mitochondrion inner membrane</location>
        <topology evidence="2">Multi-pass membrane protein</topology>
    </subcellularLocation>
</comment>
<evidence type="ECO:0000256" key="15">
    <source>
        <dbReference type="ARBA" id="ARBA00023136"/>
    </source>
</evidence>
<feature type="domain" description="NADH:quinone oxidoreductase/Mrp antiporter transmembrane" evidence="18">
    <location>
        <begin position="104"/>
        <end position="379"/>
    </location>
</feature>
<reference evidence="21" key="1">
    <citation type="submission" date="2022-04" db="EMBL/GenBank/DDBJ databases">
        <title>Five Complete Miogenomes of Bark Beetles (Coleoptera: Curculionidae, Scolytinae): A Comparative Analysis and Phylogenetic Implications.</title>
        <authorList>
            <person name="Guo Q."/>
            <person name="Huang W."/>
            <person name="Chen X."/>
            <person name="Wang X."/>
        </authorList>
    </citation>
    <scope>NUCLEOTIDE SEQUENCE</scope>
    <source>
        <tissue evidence="21">Leg</tissue>
    </source>
</reference>
<evidence type="ECO:0000259" key="19">
    <source>
        <dbReference type="Pfam" id="PF00662"/>
    </source>
</evidence>
<name>A0A9E8G9L4_9CUCU</name>
<evidence type="ECO:0000256" key="17">
    <source>
        <dbReference type="RuleBase" id="RU003404"/>
    </source>
</evidence>
<dbReference type="GO" id="GO:0005743">
    <property type="term" value="C:mitochondrial inner membrane"/>
    <property type="evidence" value="ECO:0007669"/>
    <property type="project" value="UniProtKB-SubCell"/>
</dbReference>
<feature type="transmembrane region" description="Helical" evidence="17">
    <location>
        <begin position="290"/>
        <end position="311"/>
    </location>
</feature>
<evidence type="ECO:0000256" key="16">
    <source>
        <dbReference type="ARBA" id="ARBA00049551"/>
    </source>
</evidence>
<evidence type="ECO:0000256" key="9">
    <source>
        <dbReference type="ARBA" id="ARBA00022967"/>
    </source>
</evidence>
<feature type="domain" description="NADH-Ubiquinone oxidoreductase (complex I) chain 5 N-terminal" evidence="19">
    <location>
        <begin position="43"/>
        <end position="87"/>
    </location>
</feature>
<evidence type="ECO:0000259" key="18">
    <source>
        <dbReference type="Pfam" id="PF00361"/>
    </source>
</evidence>
<feature type="transmembrane region" description="Helical" evidence="17">
    <location>
        <begin position="415"/>
        <end position="435"/>
    </location>
</feature>
<evidence type="ECO:0000256" key="4">
    <source>
        <dbReference type="ARBA" id="ARBA00021096"/>
    </source>
</evidence>
<feature type="transmembrane region" description="Helical" evidence="17">
    <location>
        <begin position="441"/>
        <end position="465"/>
    </location>
</feature>
<feature type="transmembrane region" description="Helical" evidence="17">
    <location>
        <begin position="265"/>
        <end position="284"/>
    </location>
</feature>
<feature type="transmembrane region" description="Helical" evidence="17">
    <location>
        <begin position="47"/>
        <end position="66"/>
    </location>
</feature>
<evidence type="ECO:0000256" key="2">
    <source>
        <dbReference type="ARBA" id="ARBA00004448"/>
    </source>
</evidence>
<evidence type="ECO:0000256" key="8">
    <source>
        <dbReference type="ARBA" id="ARBA00022792"/>
    </source>
</evidence>
<evidence type="ECO:0000256" key="14">
    <source>
        <dbReference type="ARBA" id="ARBA00023128"/>
    </source>
</evidence>
<dbReference type="Pfam" id="PF00361">
    <property type="entry name" value="Proton_antipo_M"/>
    <property type="match status" value="1"/>
</dbReference>
<keyword evidence="5 17" id="KW-0813">Transport</keyword>
<evidence type="ECO:0000259" key="20">
    <source>
        <dbReference type="Pfam" id="PF06455"/>
    </source>
</evidence>
<keyword evidence="15 17" id="KW-0472">Membrane</keyword>
<evidence type="ECO:0000256" key="3">
    <source>
        <dbReference type="ARBA" id="ARBA00012944"/>
    </source>
</evidence>
<evidence type="ECO:0000256" key="10">
    <source>
        <dbReference type="ARBA" id="ARBA00022982"/>
    </source>
</evidence>
<feature type="transmembrane region" description="Helical" evidence="17">
    <location>
        <begin position="370"/>
        <end position="395"/>
    </location>
</feature>
<dbReference type="Pfam" id="PF00662">
    <property type="entry name" value="Proton_antipo_N"/>
    <property type="match status" value="1"/>
</dbReference>
<geneLocation type="mitochondrion" evidence="21"/>
<dbReference type="AlphaFoldDB" id="A0A9E8G9L4"/>
<comment type="catalytic activity">
    <reaction evidence="16 17">
        <text>a ubiquinone + NADH + 5 H(+)(in) = a ubiquinol + NAD(+) + 4 H(+)(out)</text>
        <dbReference type="Rhea" id="RHEA:29091"/>
        <dbReference type="Rhea" id="RHEA-COMP:9565"/>
        <dbReference type="Rhea" id="RHEA-COMP:9566"/>
        <dbReference type="ChEBI" id="CHEBI:15378"/>
        <dbReference type="ChEBI" id="CHEBI:16389"/>
        <dbReference type="ChEBI" id="CHEBI:17976"/>
        <dbReference type="ChEBI" id="CHEBI:57540"/>
        <dbReference type="ChEBI" id="CHEBI:57945"/>
        <dbReference type="EC" id="7.1.1.2"/>
    </reaction>
</comment>
<feature type="transmembrane region" description="Helical" evidence="17">
    <location>
        <begin position="149"/>
        <end position="170"/>
    </location>
</feature>
<sequence>MYYCKFFFFFFLSVSLLLFMLSNVMMANGSALYIEYMINMFDHVSMVFVAYFDWMSLLFMSVVLFISSMIMKYSSEYMYNDYNIQRFIILVVLFVISMMFVILSLNLFSILIGWDGLGLVSYALVIFYQNSKSYNAGMLTALMNRVGDVALLLCIAMMIKVGDWNFMFLYSNDNTYWAMMMIILASMTKSAQMPFSSWLPAAMAAPTPVSSLVHSSTLVTAGVYFLIRSGDMLGNSSIQILLFSSLFTMFMAGLCANYEYDLKKIIAFSTLSQLGLMISMLSLGNIDLSFFHLLTHALFKALLFMCAGVLIHNMGNCQDIRFMGGMVSIMPFTMTCMNICNFALCGVPFMSGFYSKDLILDVLSMKYLNLLVYIVYFLSIGLTVSYTLRMSYYIFWGDLNTFSMSSLGDKGSEMFMSMFGLVYLVIFFGSYMMWVSLDTPYLIILPLFMKLMTLFIISIGLLVGLEIGDLINSLMFSYLKFLGYFMANMWNFNILFVYKTNMYMMSVGKTIFKNMDQGWFEYYGKSGLEIMFVNIIKFIQKLSENNFKSFYVFILILMLFILFV</sequence>
<evidence type="ECO:0000256" key="6">
    <source>
        <dbReference type="ARBA" id="ARBA00022660"/>
    </source>
</evidence>
<dbReference type="Pfam" id="PF06455">
    <property type="entry name" value="NADH5_C"/>
    <property type="match status" value="1"/>
</dbReference>
<evidence type="ECO:0000256" key="7">
    <source>
        <dbReference type="ARBA" id="ARBA00022692"/>
    </source>
</evidence>
<dbReference type="PANTHER" id="PTHR42829">
    <property type="entry name" value="NADH-UBIQUINONE OXIDOREDUCTASE CHAIN 5"/>
    <property type="match status" value="1"/>
</dbReference>
<dbReference type="EC" id="7.1.1.2" evidence="3 17"/>
<dbReference type="GO" id="GO:0015990">
    <property type="term" value="P:electron transport coupled proton transport"/>
    <property type="evidence" value="ECO:0007669"/>
    <property type="project" value="TreeGrafter"/>
</dbReference>
<keyword evidence="8" id="KW-0999">Mitochondrion inner membrane</keyword>
<evidence type="ECO:0000256" key="11">
    <source>
        <dbReference type="ARBA" id="ARBA00022989"/>
    </source>
</evidence>
<feature type="transmembrane region" description="Helical" evidence="17">
    <location>
        <begin position="87"/>
        <end position="105"/>
    </location>
</feature>
<proteinExistence type="inferred from homology"/>
<comment type="function">
    <text evidence="1">Core subunit of the mitochondrial membrane respiratory chain NADH dehydrogenase (Complex I) that is believed to belong to the minimal assembly required for catalysis. Complex I functions in the transfer of electrons from NADH to the respiratory chain. The immediate electron acceptor for the enzyme is believed to be ubiquinone.</text>
</comment>
<dbReference type="InterPro" id="IPR001516">
    <property type="entry name" value="Proton_antipo_N"/>
</dbReference>
<keyword evidence="12 17" id="KW-0520">NAD</keyword>
<evidence type="ECO:0000256" key="13">
    <source>
        <dbReference type="ARBA" id="ARBA00023075"/>
    </source>
</evidence>
<comment type="function">
    <text evidence="17">Core subunit of the mitochondrial membrane respiratory chain NADH dehydrogenase (Complex I) which catalyzes electron transfer from NADH through the respiratory chain, using ubiquinone as an electron acceptor. Essential for the catalytic activity and assembly of complex I.</text>
</comment>
<evidence type="ECO:0000256" key="5">
    <source>
        <dbReference type="ARBA" id="ARBA00022448"/>
    </source>
</evidence>
<evidence type="ECO:0000313" key="21">
    <source>
        <dbReference type="EMBL" id="UZT27019.1"/>
    </source>
</evidence>
<keyword evidence="6" id="KW-0679">Respiratory chain</keyword>
<dbReference type="InterPro" id="IPR003945">
    <property type="entry name" value="NU5C-like"/>
</dbReference>
<keyword evidence="10" id="KW-0249">Electron transport</keyword>
<feature type="transmembrane region" description="Helical" evidence="17">
    <location>
        <begin position="546"/>
        <end position="563"/>
    </location>
</feature>
<dbReference type="GO" id="GO:0003954">
    <property type="term" value="F:NADH dehydrogenase activity"/>
    <property type="evidence" value="ECO:0007669"/>
    <property type="project" value="TreeGrafter"/>
</dbReference>
<evidence type="ECO:0000256" key="1">
    <source>
        <dbReference type="ARBA" id="ARBA00003257"/>
    </source>
</evidence>
<keyword evidence="11 17" id="KW-1133">Transmembrane helix</keyword>
<gene>
    <name evidence="21" type="primary">nad5</name>
</gene>
<accession>A0A9E8G9L4</accession>
<protein>
    <recommendedName>
        <fullName evidence="4 17">NADH-ubiquinone oxidoreductase chain 5</fullName>
        <ecNumber evidence="3 17">7.1.1.2</ecNumber>
    </recommendedName>
</protein>
<feature type="transmembrane region" description="Helical" evidence="17">
    <location>
        <begin position="239"/>
        <end position="258"/>
    </location>
</feature>
<evidence type="ECO:0000256" key="12">
    <source>
        <dbReference type="ARBA" id="ARBA00023027"/>
    </source>
</evidence>
<feature type="transmembrane region" description="Helical" evidence="17">
    <location>
        <begin position="323"/>
        <end position="350"/>
    </location>
</feature>
<dbReference type="GO" id="GO:0008137">
    <property type="term" value="F:NADH dehydrogenase (ubiquinone) activity"/>
    <property type="evidence" value="ECO:0007669"/>
    <property type="project" value="UniProtKB-EC"/>
</dbReference>
<keyword evidence="9" id="KW-1278">Translocase</keyword>
<dbReference type="EMBL" id="ON169992">
    <property type="protein sequence ID" value="UZT27019.1"/>
    <property type="molecule type" value="Genomic_DNA"/>
</dbReference>
<dbReference type="InterPro" id="IPR001750">
    <property type="entry name" value="ND/Mrp_TM"/>
</dbReference>
<dbReference type="InterPro" id="IPR010934">
    <property type="entry name" value="NADH_DH_su5_C"/>
</dbReference>
<feature type="transmembrane region" description="Helical" evidence="17">
    <location>
        <begin position="111"/>
        <end position="128"/>
    </location>
</feature>
<feature type="transmembrane region" description="Helical" evidence="17">
    <location>
        <begin position="207"/>
        <end position="227"/>
    </location>
</feature>
<keyword evidence="7 17" id="KW-0812">Transmembrane</keyword>
<organism evidence="21">
    <name type="scientific">Xyloterini sp</name>
    <dbReference type="NCBI Taxonomy" id="2995406"/>
    <lineage>
        <taxon>Eukaryota</taxon>
        <taxon>Metazoa</taxon>
        <taxon>Ecdysozoa</taxon>
        <taxon>Arthropoda</taxon>
        <taxon>Hexapoda</taxon>
        <taxon>Insecta</taxon>
        <taxon>Pterygota</taxon>
        <taxon>Neoptera</taxon>
        <taxon>Endopterygota</taxon>
        <taxon>Coleoptera</taxon>
        <taxon>Polyphaga</taxon>
        <taxon>Cucujiformia</taxon>
        <taxon>Curculionidae</taxon>
        <taxon>Scolytinae</taxon>
    </lineage>
</organism>
<dbReference type="PANTHER" id="PTHR42829:SF2">
    <property type="entry name" value="NADH-UBIQUINONE OXIDOREDUCTASE CHAIN 5"/>
    <property type="match status" value="1"/>
</dbReference>
<feature type="transmembrane region" description="Helical" evidence="17">
    <location>
        <begin position="477"/>
        <end position="498"/>
    </location>
</feature>
<feature type="domain" description="NADH dehydrogenase subunit 5 C-terminal" evidence="20">
    <location>
        <begin position="386"/>
        <end position="563"/>
    </location>
</feature>
<dbReference type="GO" id="GO:0042773">
    <property type="term" value="P:ATP synthesis coupled electron transport"/>
    <property type="evidence" value="ECO:0007669"/>
    <property type="project" value="InterPro"/>
</dbReference>
<keyword evidence="13 17" id="KW-0830">Ubiquinone</keyword>
<keyword evidence="14 17" id="KW-0496">Mitochondrion</keyword>